<sequence>MTDDKDRAVARQARQAGIAIAAGGVLAILAPVIVSGLGLPVRYEFLFYLIAIAAFIWALVVTARIWQKSRDKRD</sequence>
<keyword evidence="1" id="KW-1133">Transmembrane helix</keyword>
<reference evidence="2 3" key="1">
    <citation type="submission" date="2019-06" db="EMBL/GenBank/DDBJ databases">
        <title>Genome of new Rhodobacteraceae sp. SM1903.</title>
        <authorList>
            <person name="Ren X."/>
        </authorList>
    </citation>
    <scope>NUCLEOTIDE SEQUENCE [LARGE SCALE GENOMIC DNA]</scope>
    <source>
        <strain evidence="2 3">SM1903</strain>
    </source>
</reference>
<comment type="caution">
    <text evidence="2">The sequence shown here is derived from an EMBL/GenBank/DDBJ whole genome shotgun (WGS) entry which is preliminary data.</text>
</comment>
<feature type="transmembrane region" description="Helical" evidence="1">
    <location>
        <begin position="16"/>
        <end position="39"/>
    </location>
</feature>
<dbReference type="Proteomes" id="UP000314011">
    <property type="component" value="Unassembled WGS sequence"/>
</dbReference>
<evidence type="ECO:0000313" key="3">
    <source>
        <dbReference type="Proteomes" id="UP000314011"/>
    </source>
</evidence>
<protein>
    <submittedName>
        <fullName evidence="2">Uncharacterized protein</fullName>
    </submittedName>
</protein>
<evidence type="ECO:0000313" key="2">
    <source>
        <dbReference type="EMBL" id="TNY32691.1"/>
    </source>
</evidence>
<feature type="transmembrane region" description="Helical" evidence="1">
    <location>
        <begin position="45"/>
        <end position="66"/>
    </location>
</feature>
<keyword evidence="1" id="KW-0472">Membrane</keyword>
<dbReference type="AlphaFoldDB" id="A0A5C5GFD7"/>
<dbReference type="OrthoDB" id="7658896at2"/>
<name>A0A5C5GFD7_9RHOB</name>
<dbReference type="RefSeq" id="WP_140193371.1">
    <property type="nucleotide sequence ID" value="NZ_CP065915.1"/>
</dbReference>
<dbReference type="Pfam" id="PF17272">
    <property type="entry name" value="DUF5337"/>
    <property type="match status" value="1"/>
</dbReference>
<keyword evidence="1" id="KW-0812">Transmembrane</keyword>
<dbReference type="InterPro" id="IPR020308">
    <property type="entry name" value="Uncharacterised_Ynq1"/>
</dbReference>
<accession>A0A5C5GFD7</accession>
<keyword evidence="3" id="KW-1185">Reference proteome</keyword>
<dbReference type="EMBL" id="VFFF01000001">
    <property type="protein sequence ID" value="TNY32691.1"/>
    <property type="molecule type" value="Genomic_DNA"/>
</dbReference>
<gene>
    <name evidence="2" type="ORF">FHY64_05265</name>
</gene>
<proteinExistence type="predicted"/>
<organism evidence="2 3">
    <name type="scientific">Pelagovum pacificum</name>
    <dbReference type="NCBI Taxonomy" id="2588711"/>
    <lineage>
        <taxon>Bacteria</taxon>
        <taxon>Pseudomonadati</taxon>
        <taxon>Pseudomonadota</taxon>
        <taxon>Alphaproteobacteria</taxon>
        <taxon>Rhodobacterales</taxon>
        <taxon>Paracoccaceae</taxon>
        <taxon>Pelagovum</taxon>
    </lineage>
</organism>
<evidence type="ECO:0000256" key="1">
    <source>
        <dbReference type="SAM" id="Phobius"/>
    </source>
</evidence>